<dbReference type="Pfam" id="PF19843">
    <property type="entry name" value="DUF6318"/>
    <property type="match status" value="1"/>
</dbReference>
<dbReference type="EMBL" id="CP035495">
    <property type="protein sequence ID" value="QAY62884.1"/>
    <property type="molecule type" value="Genomic_DNA"/>
</dbReference>
<reference evidence="2 3" key="1">
    <citation type="submission" date="2019-01" db="EMBL/GenBank/DDBJ databases">
        <title>Genome sequencing of strain 2JSPR-7.</title>
        <authorList>
            <person name="Heo J."/>
            <person name="Kim S.-J."/>
            <person name="Kim J.-S."/>
            <person name="Hong S.-B."/>
            <person name="Kwon S.-W."/>
        </authorList>
    </citation>
    <scope>NUCLEOTIDE SEQUENCE [LARGE SCALE GENOMIC DNA]</scope>
    <source>
        <strain evidence="2 3">2JSPR-7</strain>
    </source>
</reference>
<accession>A0A4P6EJY2</accession>
<evidence type="ECO:0000313" key="3">
    <source>
        <dbReference type="Proteomes" id="UP000291758"/>
    </source>
</evidence>
<proteinExistence type="predicted"/>
<evidence type="ECO:0000259" key="1">
    <source>
        <dbReference type="Pfam" id="PF19843"/>
    </source>
</evidence>
<dbReference type="OrthoDB" id="5148029at2"/>
<dbReference type="RefSeq" id="WP_129203453.1">
    <property type="nucleotide sequence ID" value="NZ_CP035495.1"/>
</dbReference>
<name>A0A4P6EJY2_9MICO</name>
<keyword evidence="3" id="KW-1185">Reference proteome</keyword>
<organism evidence="2 3">
    <name type="scientific">Xylanimonas allomyrinae</name>
    <dbReference type="NCBI Taxonomy" id="2509459"/>
    <lineage>
        <taxon>Bacteria</taxon>
        <taxon>Bacillati</taxon>
        <taxon>Actinomycetota</taxon>
        <taxon>Actinomycetes</taxon>
        <taxon>Micrococcales</taxon>
        <taxon>Promicromonosporaceae</taxon>
        <taxon>Xylanimonas</taxon>
    </lineage>
</organism>
<gene>
    <name evidence="2" type="ORF">ET495_06070</name>
</gene>
<feature type="domain" description="DUF6318" evidence="1">
    <location>
        <begin position="4"/>
        <end position="137"/>
    </location>
</feature>
<dbReference type="AlphaFoldDB" id="A0A4P6EJY2"/>
<evidence type="ECO:0000313" key="2">
    <source>
        <dbReference type="EMBL" id="QAY62884.1"/>
    </source>
</evidence>
<sequence>MVIKPARPAAMDDDGPAGAEAAARYFLELDSYMQATGDTTEWEAMSHQSCEFCAKRRDQARQIAANGDIFSGGVSSVQVVDTYVQEPTTGLWPVDLELHESATTITDDSGEAVYRNAANSHRTIVKVGRRDNQWVIVVVGHAAS</sequence>
<dbReference type="InterPro" id="IPR046281">
    <property type="entry name" value="DUF6318"/>
</dbReference>
<protein>
    <recommendedName>
        <fullName evidence="1">DUF6318 domain-containing protein</fullName>
    </recommendedName>
</protein>
<dbReference type="KEGG" id="xyl:ET495_06070"/>
<dbReference type="Proteomes" id="UP000291758">
    <property type="component" value="Chromosome"/>
</dbReference>